<dbReference type="eggNOG" id="ENOG502QUMG">
    <property type="taxonomic scope" value="Eukaryota"/>
</dbReference>
<accession>A0A022QPT6</accession>
<proteinExistence type="predicted"/>
<dbReference type="AlphaFoldDB" id="A0A022QPT6"/>
<sequence length="302" mass="33423">MADKPSRGLVLYGDGLARLIGPAQTNLHGFASRASCGFLALHHSPPSENEETRLIREFAEILDSNEAYGNTDVENTHEEKLSFPTVAERFMGMKASIVTDDLSLKSFGGTLGFKVFNWNELTRDGDLASELLKSLGFQEGKTLETSMFDLIFVHIGAGVKMNGLKDIELVNKLVGDLLHVALSESEVGSRLHMSVIMSYGAIVGDDDLKLSVFDNKIENGSEFSGVFPRQSYTMKGGKPRENVRNYCPMLLAQYQSAVTRMDTVESFSYRDFFENGGNLVIPADRFLHEVAFKLWKAPKYGA</sequence>
<evidence type="ECO:0008006" key="3">
    <source>
        <dbReference type="Google" id="ProtNLM"/>
    </source>
</evidence>
<name>A0A022QPT6_ERYGU</name>
<dbReference type="STRING" id="4155.A0A022QPT6"/>
<dbReference type="Proteomes" id="UP000030748">
    <property type="component" value="Unassembled WGS sequence"/>
</dbReference>
<keyword evidence="2" id="KW-1185">Reference proteome</keyword>
<protein>
    <recommendedName>
        <fullName evidence="3">AT5G11810-like protein</fullName>
    </recommendedName>
</protein>
<dbReference type="PANTHER" id="PTHR35506:SF1">
    <property type="entry name" value="OS02G0135600 PROTEIN"/>
    <property type="match status" value="1"/>
</dbReference>
<reference evidence="1 2" key="1">
    <citation type="journal article" date="2013" name="Proc. Natl. Acad. Sci. U.S.A.">
        <title>Fine-scale variation in meiotic recombination in Mimulus inferred from population shotgun sequencing.</title>
        <authorList>
            <person name="Hellsten U."/>
            <person name="Wright K.M."/>
            <person name="Jenkins J."/>
            <person name="Shu S."/>
            <person name="Yuan Y."/>
            <person name="Wessler S.R."/>
            <person name="Schmutz J."/>
            <person name="Willis J.H."/>
            <person name="Rokhsar D.S."/>
        </authorList>
    </citation>
    <scope>NUCLEOTIDE SEQUENCE [LARGE SCALE GENOMIC DNA]</scope>
    <source>
        <strain evidence="2">cv. DUN x IM62</strain>
    </source>
</reference>
<dbReference type="EMBL" id="KI631268">
    <property type="protein sequence ID" value="EYU29318.1"/>
    <property type="molecule type" value="Genomic_DNA"/>
</dbReference>
<gene>
    <name evidence="1" type="ORF">MIMGU_mgv1a010760mg</name>
</gene>
<dbReference type="PANTHER" id="PTHR35506">
    <property type="entry name" value="OS02G0135600 PROTEIN"/>
    <property type="match status" value="1"/>
</dbReference>
<evidence type="ECO:0000313" key="1">
    <source>
        <dbReference type="EMBL" id="EYU29318.1"/>
    </source>
</evidence>
<organism evidence="1 2">
    <name type="scientific">Erythranthe guttata</name>
    <name type="common">Yellow monkey flower</name>
    <name type="synonym">Mimulus guttatus</name>
    <dbReference type="NCBI Taxonomy" id="4155"/>
    <lineage>
        <taxon>Eukaryota</taxon>
        <taxon>Viridiplantae</taxon>
        <taxon>Streptophyta</taxon>
        <taxon>Embryophyta</taxon>
        <taxon>Tracheophyta</taxon>
        <taxon>Spermatophyta</taxon>
        <taxon>Magnoliopsida</taxon>
        <taxon>eudicotyledons</taxon>
        <taxon>Gunneridae</taxon>
        <taxon>Pentapetalae</taxon>
        <taxon>asterids</taxon>
        <taxon>lamiids</taxon>
        <taxon>Lamiales</taxon>
        <taxon>Phrymaceae</taxon>
        <taxon>Erythranthe</taxon>
    </lineage>
</organism>
<dbReference type="PhylomeDB" id="A0A022QPT6"/>
<evidence type="ECO:0000313" key="2">
    <source>
        <dbReference type="Proteomes" id="UP000030748"/>
    </source>
</evidence>